<dbReference type="Gene3D" id="3.40.50.720">
    <property type="entry name" value="NAD(P)-binding Rossmann-like Domain"/>
    <property type="match status" value="1"/>
</dbReference>
<dbReference type="PANTHER" id="PTHR48099">
    <property type="entry name" value="C-1-TETRAHYDROFOLATE SYNTHASE, CYTOPLASMIC-RELATED"/>
    <property type="match status" value="1"/>
</dbReference>
<comment type="function">
    <text evidence="12">Catalyzes the oxidation of 5,10-methylenetetrahydrofolate to 5,10-methenyltetrahydrofolate and then the hydrolysis of 5,10-methenyltetrahydrofolate to 10-formyltetrahydrofolate.</text>
</comment>
<dbReference type="EMBL" id="SJPP01000002">
    <property type="protein sequence ID" value="TWU08720.1"/>
    <property type="molecule type" value="Genomic_DNA"/>
</dbReference>
<dbReference type="GO" id="GO:0035999">
    <property type="term" value="P:tetrahydrofolate interconversion"/>
    <property type="evidence" value="ECO:0007669"/>
    <property type="project" value="UniProtKB-UniRule"/>
</dbReference>
<evidence type="ECO:0000256" key="6">
    <source>
        <dbReference type="ARBA" id="ARBA00022801"/>
    </source>
</evidence>
<dbReference type="NCBIfam" id="NF010783">
    <property type="entry name" value="PRK14186.1"/>
    <property type="match status" value="1"/>
</dbReference>
<evidence type="ECO:0000259" key="13">
    <source>
        <dbReference type="Pfam" id="PF00763"/>
    </source>
</evidence>
<evidence type="ECO:0000313" key="16">
    <source>
        <dbReference type="Proteomes" id="UP000320735"/>
    </source>
</evidence>
<evidence type="ECO:0000256" key="7">
    <source>
        <dbReference type="ARBA" id="ARBA00022857"/>
    </source>
</evidence>
<evidence type="ECO:0000256" key="12">
    <source>
        <dbReference type="HAMAP-Rule" id="MF_01576"/>
    </source>
</evidence>
<sequence>MKWRTGEAGLRRFGNPATRTIFDVPAHIIDGKALAEKLRGEIASDVSTFTNESGVTPHLAAVLVGEDPASAVYVRNKERACANVGIGSTLHRLPAETTQAELLELIGQLNANDSVHGILVQLPLPAQIEEKAVLDAVSALKDVDAFHPENVGLIVQGRPRFLPCTPCGVQQMLIHHGVQTAGAHAVVIGRSEIVGKPLVNMLMQKGEAANATVTVCHSRTRDLNDITRQADILIAAIGLPLFVKADMVKPGAAVIDVGINRLEGKLVGDVDFDQVCEVAGAISPVPGGVGPMTITMLLRNTLTAATLLRKTS</sequence>
<comment type="caution">
    <text evidence="12">Lacks conserved residue(s) required for the propagation of feature annotation.</text>
</comment>
<name>A0A5C6B9T1_9PLAN</name>
<dbReference type="PANTHER" id="PTHR48099:SF5">
    <property type="entry name" value="C-1-TETRAHYDROFOLATE SYNTHASE, CYTOPLASMIC"/>
    <property type="match status" value="1"/>
</dbReference>
<comment type="similarity">
    <text evidence="12">Belongs to the tetrahydrofolate dehydrogenase/cyclohydrolase family.</text>
</comment>
<comment type="pathway">
    <text evidence="1 12">One-carbon metabolism; tetrahydrofolate interconversion.</text>
</comment>
<comment type="subunit">
    <text evidence="2 12">Homodimer.</text>
</comment>
<dbReference type="GO" id="GO:0004477">
    <property type="term" value="F:methenyltetrahydrofolate cyclohydrolase activity"/>
    <property type="evidence" value="ECO:0007669"/>
    <property type="project" value="UniProtKB-UniRule"/>
</dbReference>
<keyword evidence="8 12" id="KW-0560">Oxidoreductase</keyword>
<dbReference type="InterPro" id="IPR000672">
    <property type="entry name" value="THF_DH/CycHdrlase"/>
</dbReference>
<evidence type="ECO:0000256" key="10">
    <source>
        <dbReference type="ARBA" id="ARBA00023167"/>
    </source>
</evidence>
<dbReference type="Proteomes" id="UP000320735">
    <property type="component" value="Unassembled WGS sequence"/>
</dbReference>
<dbReference type="InterPro" id="IPR020867">
    <property type="entry name" value="THF_DH/CycHdrlase_CS"/>
</dbReference>
<dbReference type="InterPro" id="IPR020630">
    <property type="entry name" value="THF_DH/CycHdrlase_cat_dom"/>
</dbReference>
<gene>
    <name evidence="12 15" type="primary">folD</name>
    <name evidence="15" type="ORF">CA54_39570</name>
</gene>
<dbReference type="PROSITE" id="PS00767">
    <property type="entry name" value="THF_DHG_CYH_2"/>
    <property type="match status" value="1"/>
</dbReference>
<dbReference type="HAMAP" id="MF_01576">
    <property type="entry name" value="THF_DHG_CYH"/>
    <property type="match status" value="1"/>
</dbReference>
<dbReference type="CDD" id="cd01080">
    <property type="entry name" value="NAD_bind_m-THF_DH_Cyclohyd"/>
    <property type="match status" value="1"/>
</dbReference>
<evidence type="ECO:0000256" key="1">
    <source>
        <dbReference type="ARBA" id="ARBA00004777"/>
    </source>
</evidence>
<evidence type="ECO:0000313" key="15">
    <source>
        <dbReference type="EMBL" id="TWU08720.1"/>
    </source>
</evidence>
<dbReference type="PRINTS" id="PR00085">
    <property type="entry name" value="THFDHDRGNASE"/>
</dbReference>
<keyword evidence="4 12" id="KW-0028">Amino-acid biosynthesis</keyword>
<evidence type="ECO:0000256" key="11">
    <source>
        <dbReference type="ARBA" id="ARBA00023268"/>
    </source>
</evidence>
<dbReference type="GO" id="GO:0009086">
    <property type="term" value="P:methionine biosynthetic process"/>
    <property type="evidence" value="ECO:0007669"/>
    <property type="project" value="UniProtKB-KW"/>
</dbReference>
<evidence type="ECO:0000256" key="4">
    <source>
        <dbReference type="ARBA" id="ARBA00022605"/>
    </source>
</evidence>
<comment type="catalytic activity">
    <reaction evidence="12">
        <text>(6R)-5,10-methenyltetrahydrofolate + H2O = (6R)-10-formyltetrahydrofolate + H(+)</text>
        <dbReference type="Rhea" id="RHEA:23700"/>
        <dbReference type="ChEBI" id="CHEBI:15377"/>
        <dbReference type="ChEBI" id="CHEBI:15378"/>
        <dbReference type="ChEBI" id="CHEBI:57455"/>
        <dbReference type="ChEBI" id="CHEBI:195366"/>
        <dbReference type="EC" id="3.5.4.9"/>
    </reaction>
</comment>
<dbReference type="FunFam" id="3.40.50.720:FF:000094">
    <property type="entry name" value="Bifunctional protein FolD"/>
    <property type="match status" value="1"/>
</dbReference>
<evidence type="ECO:0000256" key="3">
    <source>
        <dbReference type="ARBA" id="ARBA00022563"/>
    </source>
</evidence>
<keyword evidence="6 12" id="KW-0378">Hydrolase</keyword>
<dbReference type="InterPro" id="IPR020631">
    <property type="entry name" value="THF_DH/CycHdrlase_NAD-bd_dom"/>
</dbReference>
<feature type="domain" description="Tetrahydrofolate dehydrogenase/cyclohydrolase NAD(P)-binding" evidence="14">
    <location>
        <begin position="163"/>
        <end position="306"/>
    </location>
</feature>
<accession>A0A5C6B9T1</accession>
<keyword evidence="11 12" id="KW-0511">Multifunctional enzyme</keyword>
<dbReference type="GO" id="GO:0006164">
    <property type="term" value="P:purine nucleotide biosynthetic process"/>
    <property type="evidence" value="ECO:0007669"/>
    <property type="project" value="UniProtKB-KW"/>
</dbReference>
<dbReference type="PROSITE" id="PS00766">
    <property type="entry name" value="THF_DHG_CYH_1"/>
    <property type="match status" value="1"/>
</dbReference>
<dbReference type="InterPro" id="IPR036291">
    <property type="entry name" value="NAD(P)-bd_dom_sf"/>
</dbReference>
<dbReference type="GO" id="GO:0004488">
    <property type="term" value="F:methylenetetrahydrofolate dehydrogenase (NADP+) activity"/>
    <property type="evidence" value="ECO:0007669"/>
    <property type="project" value="UniProtKB-UniRule"/>
</dbReference>
<keyword evidence="9 12" id="KW-0368">Histidine biosynthesis</keyword>
<dbReference type="AlphaFoldDB" id="A0A5C6B9T1"/>
<organism evidence="15 16">
    <name type="scientific">Symmachiella macrocystis</name>
    <dbReference type="NCBI Taxonomy" id="2527985"/>
    <lineage>
        <taxon>Bacteria</taxon>
        <taxon>Pseudomonadati</taxon>
        <taxon>Planctomycetota</taxon>
        <taxon>Planctomycetia</taxon>
        <taxon>Planctomycetales</taxon>
        <taxon>Planctomycetaceae</taxon>
        <taxon>Symmachiella</taxon>
    </lineage>
</organism>
<evidence type="ECO:0000256" key="5">
    <source>
        <dbReference type="ARBA" id="ARBA00022755"/>
    </source>
</evidence>
<protein>
    <recommendedName>
        <fullName evidence="12">Bifunctional protein FolD</fullName>
    </recommendedName>
    <domain>
        <recommendedName>
            <fullName evidence="12">Methylenetetrahydrofolate dehydrogenase</fullName>
            <ecNumber evidence="12">1.5.1.5</ecNumber>
        </recommendedName>
    </domain>
    <domain>
        <recommendedName>
            <fullName evidence="12">Methenyltetrahydrofolate cyclohydrolase</fullName>
            <ecNumber evidence="12">3.5.4.9</ecNumber>
        </recommendedName>
    </domain>
</protein>
<evidence type="ECO:0000256" key="8">
    <source>
        <dbReference type="ARBA" id="ARBA00023002"/>
    </source>
</evidence>
<keyword evidence="5 12" id="KW-0658">Purine biosynthesis</keyword>
<dbReference type="GO" id="GO:0000105">
    <property type="term" value="P:L-histidine biosynthetic process"/>
    <property type="evidence" value="ECO:0007669"/>
    <property type="project" value="UniProtKB-KW"/>
</dbReference>
<dbReference type="UniPathway" id="UPA00193"/>
<keyword evidence="7 12" id="KW-0521">NADP</keyword>
<dbReference type="FunFam" id="3.40.50.10860:FF:000005">
    <property type="entry name" value="C-1-tetrahydrofolate synthase, cytoplasmic, putative"/>
    <property type="match status" value="1"/>
</dbReference>
<dbReference type="SUPFAM" id="SSF53223">
    <property type="entry name" value="Aminoacid dehydrogenase-like, N-terminal domain"/>
    <property type="match status" value="1"/>
</dbReference>
<dbReference type="EC" id="3.5.4.9" evidence="12"/>
<keyword evidence="3 12" id="KW-0554">One-carbon metabolism</keyword>
<feature type="domain" description="Tetrahydrofolate dehydrogenase/cyclohydrolase catalytic" evidence="13">
    <location>
        <begin position="29"/>
        <end position="144"/>
    </location>
</feature>
<reference evidence="15 16" key="1">
    <citation type="submission" date="2019-02" db="EMBL/GenBank/DDBJ databases">
        <title>Deep-cultivation of Planctomycetes and their phenomic and genomic characterization uncovers novel biology.</title>
        <authorList>
            <person name="Wiegand S."/>
            <person name="Jogler M."/>
            <person name="Boedeker C."/>
            <person name="Pinto D."/>
            <person name="Vollmers J."/>
            <person name="Rivas-Marin E."/>
            <person name="Kohn T."/>
            <person name="Peeters S.H."/>
            <person name="Heuer A."/>
            <person name="Rast P."/>
            <person name="Oberbeckmann S."/>
            <person name="Bunk B."/>
            <person name="Jeske O."/>
            <person name="Meyerdierks A."/>
            <person name="Storesund J.E."/>
            <person name="Kallscheuer N."/>
            <person name="Luecker S."/>
            <person name="Lage O.M."/>
            <person name="Pohl T."/>
            <person name="Merkel B.J."/>
            <person name="Hornburger P."/>
            <person name="Mueller R.-W."/>
            <person name="Bruemmer F."/>
            <person name="Labrenz M."/>
            <person name="Spormann A.M."/>
            <person name="Op Den Camp H."/>
            <person name="Overmann J."/>
            <person name="Amann R."/>
            <person name="Jetten M.S.M."/>
            <person name="Mascher T."/>
            <person name="Medema M.H."/>
            <person name="Devos D.P."/>
            <person name="Kaster A.-K."/>
            <person name="Ovreas L."/>
            <person name="Rohde M."/>
            <person name="Galperin M.Y."/>
            <person name="Jogler C."/>
        </authorList>
    </citation>
    <scope>NUCLEOTIDE SEQUENCE [LARGE SCALE GENOMIC DNA]</scope>
    <source>
        <strain evidence="15 16">CA54</strain>
    </source>
</reference>
<comment type="caution">
    <text evidence="15">The sequence shown here is derived from an EMBL/GenBank/DDBJ whole genome shotgun (WGS) entry which is preliminary data.</text>
</comment>
<evidence type="ECO:0000256" key="2">
    <source>
        <dbReference type="ARBA" id="ARBA00011738"/>
    </source>
</evidence>
<dbReference type="Pfam" id="PF02882">
    <property type="entry name" value="THF_DHG_CYH_C"/>
    <property type="match status" value="1"/>
</dbReference>
<keyword evidence="10 12" id="KW-0486">Methionine biosynthesis</keyword>
<dbReference type="InterPro" id="IPR046346">
    <property type="entry name" value="Aminoacid_DH-like_N_sf"/>
</dbReference>
<keyword evidence="16" id="KW-1185">Reference proteome</keyword>
<dbReference type="EC" id="1.5.1.5" evidence="12"/>
<dbReference type="GO" id="GO:0005829">
    <property type="term" value="C:cytosol"/>
    <property type="evidence" value="ECO:0007669"/>
    <property type="project" value="TreeGrafter"/>
</dbReference>
<evidence type="ECO:0000256" key="9">
    <source>
        <dbReference type="ARBA" id="ARBA00023102"/>
    </source>
</evidence>
<feature type="binding site" evidence="12">
    <location>
        <position position="259"/>
    </location>
    <ligand>
        <name>NADP(+)</name>
        <dbReference type="ChEBI" id="CHEBI:58349"/>
    </ligand>
</feature>
<evidence type="ECO:0000259" key="14">
    <source>
        <dbReference type="Pfam" id="PF02882"/>
    </source>
</evidence>
<comment type="catalytic activity">
    <reaction evidence="12">
        <text>(6R)-5,10-methylene-5,6,7,8-tetrahydrofolate + NADP(+) = (6R)-5,10-methenyltetrahydrofolate + NADPH</text>
        <dbReference type="Rhea" id="RHEA:22812"/>
        <dbReference type="ChEBI" id="CHEBI:15636"/>
        <dbReference type="ChEBI" id="CHEBI:57455"/>
        <dbReference type="ChEBI" id="CHEBI:57783"/>
        <dbReference type="ChEBI" id="CHEBI:58349"/>
        <dbReference type="EC" id="1.5.1.5"/>
    </reaction>
</comment>
<dbReference type="SUPFAM" id="SSF51735">
    <property type="entry name" value="NAD(P)-binding Rossmann-fold domains"/>
    <property type="match status" value="1"/>
</dbReference>
<dbReference type="Gene3D" id="3.40.50.10860">
    <property type="entry name" value="Leucine Dehydrogenase, chain A, domain 1"/>
    <property type="match status" value="1"/>
</dbReference>
<feature type="binding site" evidence="12">
    <location>
        <begin position="189"/>
        <end position="191"/>
    </location>
    <ligand>
        <name>NADP(+)</name>
        <dbReference type="ChEBI" id="CHEBI:58349"/>
    </ligand>
</feature>
<proteinExistence type="inferred from homology"/>
<dbReference type="Pfam" id="PF00763">
    <property type="entry name" value="THF_DHG_CYH"/>
    <property type="match status" value="1"/>
</dbReference>